<dbReference type="Pfam" id="PF08659">
    <property type="entry name" value="KR"/>
    <property type="match status" value="1"/>
</dbReference>
<dbReference type="Pfam" id="PF00501">
    <property type="entry name" value="AMP-binding"/>
    <property type="match status" value="1"/>
</dbReference>
<dbReference type="InterPro" id="IPR016035">
    <property type="entry name" value="Acyl_Trfase/lysoPLipase"/>
</dbReference>
<evidence type="ECO:0000259" key="8">
    <source>
        <dbReference type="PROSITE" id="PS50075"/>
    </source>
</evidence>
<name>A0A1N7QD90_9PROT</name>
<dbReference type="GO" id="GO:0016874">
    <property type="term" value="F:ligase activity"/>
    <property type="evidence" value="ECO:0007669"/>
    <property type="project" value="UniProtKB-KW"/>
</dbReference>
<dbReference type="Gene3D" id="1.10.1200.10">
    <property type="entry name" value="ACP-like"/>
    <property type="match status" value="1"/>
</dbReference>
<feature type="domain" description="Carrier" evidence="8">
    <location>
        <begin position="1769"/>
        <end position="1846"/>
    </location>
</feature>
<dbReference type="SMART" id="SM00822">
    <property type="entry name" value="PKS_KR"/>
    <property type="match status" value="1"/>
</dbReference>
<dbReference type="InterPro" id="IPR016036">
    <property type="entry name" value="Malonyl_transacylase_ACP-bd"/>
</dbReference>
<dbReference type="FunFam" id="3.30.559.30:FF:000006">
    <property type="entry name" value="Yersiniabactin polyketide/non-ribosomal peptide synthetase"/>
    <property type="match status" value="1"/>
</dbReference>
<dbReference type="Pfam" id="PF00698">
    <property type="entry name" value="Acyl_transf_1"/>
    <property type="match status" value="1"/>
</dbReference>
<dbReference type="SMART" id="SM00825">
    <property type="entry name" value="PKS_KS"/>
    <property type="match status" value="1"/>
</dbReference>
<feature type="domain" description="Ketosynthase family 3 (KS3)" evidence="9">
    <location>
        <begin position="15"/>
        <end position="441"/>
    </location>
</feature>
<dbReference type="CDD" id="cd19535">
    <property type="entry name" value="Cyc_NRPS"/>
    <property type="match status" value="1"/>
</dbReference>
<dbReference type="InterPro" id="IPR020806">
    <property type="entry name" value="PKS_PP-bd"/>
</dbReference>
<keyword evidence="5" id="KW-0808">Transferase</keyword>
<keyword evidence="4" id="KW-0436">Ligase</keyword>
<evidence type="ECO:0000256" key="3">
    <source>
        <dbReference type="ARBA" id="ARBA00022553"/>
    </source>
</evidence>
<dbReference type="PANTHER" id="PTHR43775:SF37">
    <property type="entry name" value="SI:DKEY-61P9.11"/>
    <property type="match status" value="1"/>
</dbReference>
<comment type="cofactor">
    <cofactor evidence="1">
        <name>pantetheine 4'-phosphate</name>
        <dbReference type="ChEBI" id="CHEBI:47942"/>
    </cofactor>
</comment>
<evidence type="ECO:0000313" key="11">
    <source>
        <dbReference type="Proteomes" id="UP000185678"/>
    </source>
</evidence>
<dbReference type="SMART" id="SM00823">
    <property type="entry name" value="PKS_PP"/>
    <property type="match status" value="1"/>
</dbReference>
<dbReference type="InterPro" id="IPR000873">
    <property type="entry name" value="AMP-dep_synth/lig_dom"/>
</dbReference>
<dbReference type="Pfam" id="PF16197">
    <property type="entry name" value="KAsynt_C_assoc"/>
    <property type="match status" value="1"/>
</dbReference>
<dbReference type="EMBL" id="FTOA01000016">
    <property type="protein sequence ID" value="SIT20774.1"/>
    <property type="molecule type" value="Genomic_DNA"/>
</dbReference>
<dbReference type="Gene3D" id="3.40.366.10">
    <property type="entry name" value="Malonyl-Coenzyme A Acyl Carrier Protein, domain 2"/>
    <property type="match status" value="1"/>
</dbReference>
<dbReference type="SUPFAM" id="SSF52151">
    <property type="entry name" value="FabD/lysophospholipase-like"/>
    <property type="match status" value="1"/>
</dbReference>
<dbReference type="PROSITE" id="PS00455">
    <property type="entry name" value="AMP_BINDING"/>
    <property type="match status" value="1"/>
</dbReference>
<keyword evidence="7" id="KW-0511">Multifunctional enzyme</keyword>
<evidence type="ECO:0000256" key="4">
    <source>
        <dbReference type="ARBA" id="ARBA00022598"/>
    </source>
</evidence>
<dbReference type="SUPFAM" id="SSF53335">
    <property type="entry name" value="S-adenosyl-L-methionine-dependent methyltransferases"/>
    <property type="match status" value="1"/>
</dbReference>
<keyword evidence="11" id="KW-1185">Reference proteome</keyword>
<keyword evidence="3" id="KW-0597">Phosphoprotein</keyword>
<dbReference type="Pfam" id="PF02801">
    <property type="entry name" value="Ketoacyl-synt_C"/>
    <property type="match status" value="1"/>
</dbReference>
<evidence type="ECO:0000256" key="6">
    <source>
        <dbReference type="ARBA" id="ARBA00022737"/>
    </source>
</evidence>
<dbReference type="Gene3D" id="3.40.50.720">
    <property type="entry name" value="NAD(P)-binding Rossmann-like Domain"/>
    <property type="match status" value="1"/>
</dbReference>
<dbReference type="InterPro" id="IPR013217">
    <property type="entry name" value="Methyltransf_12"/>
</dbReference>
<dbReference type="SUPFAM" id="SSF56801">
    <property type="entry name" value="Acetyl-CoA synthetase-like"/>
    <property type="match status" value="1"/>
</dbReference>
<dbReference type="GO" id="GO:0031177">
    <property type="term" value="F:phosphopantetheine binding"/>
    <property type="evidence" value="ECO:0007669"/>
    <property type="project" value="InterPro"/>
</dbReference>
<organism evidence="10 11">
    <name type="scientific">Insolitispirillum peregrinum</name>
    <dbReference type="NCBI Taxonomy" id="80876"/>
    <lineage>
        <taxon>Bacteria</taxon>
        <taxon>Pseudomonadati</taxon>
        <taxon>Pseudomonadota</taxon>
        <taxon>Alphaproteobacteria</taxon>
        <taxon>Rhodospirillales</taxon>
        <taxon>Novispirillaceae</taxon>
        <taxon>Insolitispirillum</taxon>
    </lineage>
</organism>
<dbReference type="Gene3D" id="3.40.47.10">
    <property type="match status" value="1"/>
</dbReference>
<dbReference type="Pfam" id="PF00550">
    <property type="entry name" value="PP-binding"/>
    <property type="match status" value="1"/>
</dbReference>
<dbReference type="GO" id="GO:0005737">
    <property type="term" value="C:cytoplasm"/>
    <property type="evidence" value="ECO:0007669"/>
    <property type="project" value="TreeGrafter"/>
</dbReference>
<dbReference type="SMART" id="SM00827">
    <property type="entry name" value="PKS_AT"/>
    <property type="match status" value="1"/>
</dbReference>
<protein>
    <submittedName>
        <fullName evidence="10">Yersiniabactin nonribosomal peptide/polyketide synthase</fullName>
    </submittedName>
</protein>
<dbReference type="InterPro" id="IPR014043">
    <property type="entry name" value="Acyl_transferase_dom"/>
</dbReference>
<dbReference type="GO" id="GO:0006633">
    <property type="term" value="P:fatty acid biosynthetic process"/>
    <property type="evidence" value="ECO:0007669"/>
    <property type="project" value="InterPro"/>
</dbReference>
<dbReference type="Pfam" id="PF00109">
    <property type="entry name" value="ketoacyl-synt"/>
    <property type="match status" value="1"/>
</dbReference>
<dbReference type="SUPFAM" id="SSF55048">
    <property type="entry name" value="Probable ACP-binding domain of malonyl-CoA ACP transacylase"/>
    <property type="match status" value="1"/>
</dbReference>
<dbReference type="GO" id="GO:0004312">
    <property type="term" value="F:fatty acid synthase activity"/>
    <property type="evidence" value="ECO:0007669"/>
    <property type="project" value="TreeGrafter"/>
</dbReference>
<dbReference type="InterPro" id="IPR014031">
    <property type="entry name" value="Ketoacyl_synth_C"/>
</dbReference>
<evidence type="ECO:0000313" key="10">
    <source>
        <dbReference type="EMBL" id="SIT20774.1"/>
    </source>
</evidence>
<feature type="non-terminal residue" evidence="10">
    <location>
        <position position="2531"/>
    </location>
</feature>
<dbReference type="RefSeq" id="WP_076402215.1">
    <property type="nucleotide sequence ID" value="NZ_FTOA01000016.1"/>
</dbReference>
<dbReference type="InterPro" id="IPR016039">
    <property type="entry name" value="Thiolase-like"/>
</dbReference>
<dbReference type="OrthoDB" id="9778690at2"/>
<dbReference type="Gene3D" id="3.30.70.3290">
    <property type="match status" value="1"/>
</dbReference>
<dbReference type="GO" id="GO:0071770">
    <property type="term" value="P:DIM/DIP cell wall layer assembly"/>
    <property type="evidence" value="ECO:0007669"/>
    <property type="project" value="TreeGrafter"/>
</dbReference>
<dbReference type="Gene3D" id="3.40.50.980">
    <property type="match status" value="2"/>
</dbReference>
<keyword evidence="6" id="KW-0677">Repeat</keyword>
<evidence type="ECO:0000256" key="2">
    <source>
        <dbReference type="ARBA" id="ARBA00022450"/>
    </source>
</evidence>
<dbReference type="CDD" id="cd02440">
    <property type="entry name" value="AdoMet_MTases"/>
    <property type="match status" value="1"/>
</dbReference>
<dbReference type="InterPro" id="IPR029063">
    <property type="entry name" value="SAM-dependent_MTases_sf"/>
</dbReference>
<keyword evidence="2" id="KW-0596">Phosphopantetheine</keyword>
<dbReference type="InterPro" id="IPR050091">
    <property type="entry name" value="PKS_NRPS_Biosynth_Enz"/>
</dbReference>
<reference evidence="10 11" key="1">
    <citation type="submission" date="2017-01" db="EMBL/GenBank/DDBJ databases">
        <authorList>
            <person name="Mah S.A."/>
            <person name="Swanson W.J."/>
            <person name="Moy G.W."/>
            <person name="Vacquier V.D."/>
        </authorList>
    </citation>
    <scope>NUCLEOTIDE SEQUENCE [LARGE SCALE GENOMIC DNA]</scope>
    <source>
        <strain evidence="10 11">DSM 11589</strain>
    </source>
</reference>
<dbReference type="Gene3D" id="3.30.559.30">
    <property type="entry name" value="Nonribosomal peptide synthetase, condensation domain"/>
    <property type="match status" value="1"/>
</dbReference>
<evidence type="ECO:0000256" key="5">
    <source>
        <dbReference type="ARBA" id="ARBA00022679"/>
    </source>
</evidence>
<dbReference type="GO" id="GO:0004315">
    <property type="term" value="F:3-oxoacyl-[acyl-carrier-protein] synthase activity"/>
    <property type="evidence" value="ECO:0007669"/>
    <property type="project" value="InterPro"/>
</dbReference>
<dbReference type="InterPro" id="IPR020841">
    <property type="entry name" value="PKS_Beta-ketoAc_synthase_dom"/>
</dbReference>
<evidence type="ECO:0000259" key="9">
    <source>
        <dbReference type="PROSITE" id="PS52004"/>
    </source>
</evidence>
<dbReference type="Gene3D" id="3.30.559.10">
    <property type="entry name" value="Chloramphenicol acetyltransferase-like domain"/>
    <property type="match status" value="1"/>
</dbReference>
<dbReference type="InterPro" id="IPR032821">
    <property type="entry name" value="PKS_assoc"/>
</dbReference>
<dbReference type="FunFam" id="3.30.559.10:FF:000023">
    <property type="entry name" value="Non-ribosomal peptide synthetase"/>
    <property type="match status" value="1"/>
</dbReference>
<dbReference type="PROSITE" id="PS00606">
    <property type="entry name" value="KS3_1"/>
    <property type="match status" value="1"/>
</dbReference>
<dbReference type="Pfam" id="PF00668">
    <property type="entry name" value="Condensation"/>
    <property type="match status" value="1"/>
</dbReference>
<dbReference type="GO" id="GO:0009403">
    <property type="term" value="P:toxin biosynthetic process"/>
    <property type="evidence" value="ECO:0007669"/>
    <property type="project" value="UniProtKB-ARBA"/>
</dbReference>
<dbReference type="InterPro" id="IPR001227">
    <property type="entry name" value="Ac_transferase_dom_sf"/>
</dbReference>
<dbReference type="SUPFAM" id="SSF52777">
    <property type="entry name" value="CoA-dependent acyltransferases"/>
    <property type="match status" value="2"/>
</dbReference>
<dbReference type="InterPro" id="IPR057737">
    <property type="entry name" value="Condensation_MtbB-like"/>
</dbReference>
<evidence type="ECO:0000256" key="7">
    <source>
        <dbReference type="ARBA" id="ARBA00023268"/>
    </source>
</evidence>
<proteinExistence type="predicted"/>
<gene>
    <name evidence="10" type="ORF">SAMN05421779_1162</name>
</gene>
<dbReference type="Pfam" id="PF08242">
    <property type="entry name" value="Methyltransf_12"/>
    <property type="match status" value="1"/>
</dbReference>
<dbReference type="STRING" id="80876.SAMN05421779_1162"/>
<accession>A0A1N7QD90</accession>
<dbReference type="Proteomes" id="UP000185678">
    <property type="component" value="Unassembled WGS sequence"/>
</dbReference>
<dbReference type="PANTHER" id="PTHR43775">
    <property type="entry name" value="FATTY ACID SYNTHASE"/>
    <property type="match status" value="1"/>
</dbReference>
<dbReference type="SUPFAM" id="SSF51735">
    <property type="entry name" value="NAD(P)-binding Rossmann-fold domains"/>
    <property type="match status" value="2"/>
</dbReference>
<dbReference type="CDD" id="cd00833">
    <property type="entry name" value="PKS"/>
    <property type="match status" value="1"/>
</dbReference>
<dbReference type="Gene3D" id="3.40.50.150">
    <property type="entry name" value="Vaccinia Virus protein VP39"/>
    <property type="match status" value="1"/>
</dbReference>
<dbReference type="InterPro" id="IPR009081">
    <property type="entry name" value="PP-bd_ACP"/>
</dbReference>
<dbReference type="InterPro" id="IPR020845">
    <property type="entry name" value="AMP-binding_CS"/>
</dbReference>
<dbReference type="SUPFAM" id="SSF47336">
    <property type="entry name" value="ACP-like"/>
    <property type="match status" value="1"/>
</dbReference>
<dbReference type="InterPro" id="IPR014030">
    <property type="entry name" value="Ketoacyl_synth_N"/>
</dbReference>
<dbReference type="InterPro" id="IPR001242">
    <property type="entry name" value="Condensation_dom"/>
</dbReference>
<sequence length="2531" mass="269567">MTHVSSLPFCPDELADAIAVIGMAGRFPGADTLAAFWEMILSGTDGVRRFTREELAAAGVPQASREHPDYVPAAAILDGVDLFDASLFGIPAQEAALIDPQHRLFLTCAWEALEGAGYPPGDHPLPVGVFAGSSLSTYLSPAPGDAGGEQGAARLQRLIGNDKDYLTTRVSHRLNLTGPSVAVQTACSTSLVAVHLACQSLLSGECDMALAGGVSITLPQTAGYRYQDGLILSPDGCCRPFDAAAGGTLNGNGVGAVLLKPLPQALRDGDIIHAVIRGSAVTNDGSGKAGYTAPSVSGELRTIREALAVAGVGADSIGYVEAHGTGTALGDPIEMEALTRVFRLDGAATGGCAVGSVKANIGHLDAAAGVTSLIKAVLAVREGMIPPLAHFTALNPRIAAEQSPFRFPTTAEPWPEALPVRRAGVSSFGFGGTNVHLVIEQAPLLPVAASGEDDDQLPVILPLSARLPDGVTELAARYRQSLEGTVAPAALAWTAACHRRSFAARAVVVVPRGADAGRQLQDALRDVVPLTSAAAPRVAFQFSGQGGLYPGVAAELYRAVPVFRAAFEALGTLVSAPVRAWLLSPASADLPVASAIVQPGLLAYQLAQVGMWQRLGIEPQAVLGHSVGEVAAAVVAGLLTPAQAMALATTRGELADRLAEPGLMVAILAPEAEVSAALAPYAQDVALATVNGPAECVIAGRQPAVEAVVGHFHAREVVTRPLRITHPFHAPTIEPLLEPLAAAAPVSADTPRLPFYAGLLGRPWQSGEVMDGAYWARHLRQTVRYDRALPSLLDDGYDVVLEIGPHATLTRLGRQQAPATLFVSTVERGRVLDACASALAALWLAGADLVWSGALQPQTRVRAPTYPFAPERHWHPLAGRLSGSGRDPWPEMCRAVGAFSQAAAALVELDQHPLREQHLEALCAAGVAWAFAALGFRDGLEATALCQAMAIAAPHHDLVCRLLDGLEAAGRIERDGGVYRALRVPDEDELAMLRQQAEPLWQVWGAMKDITLRAIDALPAMLRGTVNPREVLFGDGSLDEARAVYSELPNSRYFNGLIREAVRAFLAAEDGQGPLRLLEIGGGTAATTERLLPLLPPDRTTYTFTDISPVFLNAARRRFLDYPFLHTARFDVSRDPVAQGLEAGAQDMVVAANVMHAAADLGEAVANARRLLRPGGLFLLYEITRPNLLGEITTGLLMDPVRDTDRRGLQPMVDEAGWRRVLAEQGFEAVEVVPAADHPAACLPERVILARLSSTGQPDHQRDDVFYATRWEPAPAATLPPSLAGQQWVLLVAEAETGTLWLCALQDALREKGADVCLIHDLTSAEAVAGAVRALPTAAQRRVVDLRAALPLPDLPLPELQRHLCGGLLHVLAGFEVAGVALGTLAVVTRGAQAVAEGHALRPELAPLWGMARVVALGHPELACRQRDLPLSGEVSPADLLASLADADSEPLLALRPEQGGLWRPRVQRQDLQALPPQAAPVAADGWQVIAGGFGGLGMTLAVWLAEHGARRIALLGRSAPSPEAVATIARLRQQGVTVAELRADLTDPATLERAFDQLEGDIRGLYHCAVTRTLPVEADSDPWAAFGAVMAPKVEGAWALHRLSLERRWPLEAFVLFSSSVSVVPAYGLPHYVAANSFLDALAQARQAQGLPAQSISWGAWLEVGAVADPAQAEHLRRGGLRGFRPAEGLALFARVRERACAHLAVMDVDWTALLRQYAKGGIPPVFAAVAGAVRSPVGGMVKPDAIAGTGRDDAFLARLQAAGSPERAESLLRDWLRGRFARLLNRPAERISDQGNLIEQGLDSLMFIEMSGGLGTALGVRLSPSELLRTFTVAGIAASLTPRLWGDTGAAPEAAPEPEVDLPSLLQDRPHDRHLPFPLTDVQQAYWIGRRQELELGNVACQGYTEFDCLDLDRPRLQRAWQTVIDRHEMLRVVIGEDGQQRILSDVPPYRFACLDLRDLDPPDREQRLADLRHDLSHKVRDPACWPLFDIRVSLIDDQRTRLHVGIDNVAIDGRSIGIVLAEWSALYFEPALALPAVPLSFRDYVLAFDAYRQTAGYQRARRYWLDRLPDLPPAPDLPLWRDPESIDHPRFVRHHFRLDAGQWGALKAAAAGRGMTAAGVLLAAYGEVLGRWSKSPCLTINAPVFTRLPVHPAIQDVVGEFTSNVLVGLDTAGGSFATRAQAAQHRLLSDLHHSVVSGIEVVRAMMKDGANARGAAMPVVFTSTFGLAGTADTSFAHHISAFSRFGQEVFNISQTPQVWLDNHVHDLDGGLGVNWDVVEGLFAPGVIEAMFATYHQLLQGLAEGPALWEAVQPVALPADQQAERAAVNATAADLGPDELLHRPLLAQALRTPQAVALITPHQSLTYGEMAGLALGLAGQLSPLCQKQGPHVPLVAVALPKSWEQVVAVLAVHLAGAAYVPLDPELPPARRAVVLAEAAPVAVITSAALAAQDWSGLPLRLVEEARCLPLPAQVPPALQRPDDLAYVIFTSGSTGTPKGVMMDHRAVLNTVRDINQRHGVGPQDAVFAL</sequence>
<dbReference type="InterPro" id="IPR057326">
    <property type="entry name" value="KR_dom"/>
</dbReference>
<dbReference type="SUPFAM" id="SSF53901">
    <property type="entry name" value="Thiolase-like"/>
    <property type="match status" value="1"/>
</dbReference>
<dbReference type="InterPro" id="IPR023213">
    <property type="entry name" value="CAT-like_dom_sf"/>
</dbReference>
<dbReference type="InterPro" id="IPR036291">
    <property type="entry name" value="NAD(P)-bd_dom_sf"/>
</dbReference>
<dbReference type="GO" id="GO:0005886">
    <property type="term" value="C:plasma membrane"/>
    <property type="evidence" value="ECO:0007669"/>
    <property type="project" value="TreeGrafter"/>
</dbReference>
<dbReference type="PROSITE" id="PS52004">
    <property type="entry name" value="KS3_2"/>
    <property type="match status" value="1"/>
</dbReference>
<dbReference type="PROSITE" id="PS50075">
    <property type="entry name" value="CARRIER"/>
    <property type="match status" value="1"/>
</dbReference>
<evidence type="ECO:0000256" key="1">
    <source>
        <dbReference type="ARBA" id="ARBA00001957"/>
    </source>
</evidence>
<dbReference type="InterPro" id="IPR036736">
    <property type="entry name" value="ACP-like_sf"/>
</dbReference>
<dbReference type="InterPro" id="IPR018201">
    <property type="entry name" value="Ketoacyl_synth_AS"/>
</dbReference>
<dbReference type="InterPro" id="IPR013968">
    <property type="entry name" value="PKS_KR"/>
</dbReference>